<evidence type="ECO:0000256" key="2">
    <source>
        <dbReference type="ARBA" id="ARBA00022692"/>
    </source>
</evidence>
<proteinExistence type="predicted"/>
<evidence type="ECO:0000256" key="1">
    <source>
        <dbReference type="ARBA" id="ARBA00004141"/>
    </source>
</evidence>
<dbReference type="Proteomes" id="UP001596422">
    <property type="component" value="Unassembled WGS sequence"/>
</dbReference>
<organism evidence="7 8">
    <name type="scientific">Marinobacterium aestuariivivens</name>
    <dbReference type="NCBI Taxonomy" id="1698799"/>
    <lineage>
        <taxon>Bacteria</taxon>
        <taxon>Pseudomonadati</taxon>
        <taxon>Pseudomonadota</taxon>
        <taxon>Gammaproteobacteria</taxon>
        <taxon>Oceanospirillales</taxon>
        <taxon>Oceanospirillaceae</taxon>
        <taxon>Marinobacterium</taxon>
    </lineage>
</organism>
<name>A0ABW2A924_9GAMM</name>
<keyword evidence="8" id="KW-1185">Reference proteome</keyword>
<feature type="domain" description="Membrane transport protein MMPL" evidence="6">
    <location>
        <begin position="61"/>
        <end position="220"/>
    </location>
</feature>
<comment type="caution">
    <text evidence="7">The sequence shown here is derived from an EMBL/GenBank/DDBJ whole genome shotgun (WGS) entry which is preliminary data.</text>
</comment>
<gene>
    <name evidence="7" type="ORF">ACFQDL_30440</name>
</gene>
<dbReference type="InterPro" id="IPR004869">
    <property type="entry name" value="MMPL_dom"/>
</dbReference>
<dbReference type="Gene3D" id="1.20.1640.10">
    <property type="entry name" value="Multidrug efflux transporter AcrB transmembrane domain"/>
    <property type="match status" value="1"/>
</dbReference>
<feature type="transmembrane region" description="Helical" evidence="5">
    <location>
        <begin position="192"/>
        <end position="209"/>
    </location>
</feature>
<keyword evidence="4 5" id="KW-0472">Membrane</keyword>
<dbReference type="EMBL" id="JBHSWE010000001">
    <property type="protein sequence ID" value="MFC6673926.1"/>
    <property type="molecule type" value="Genomic_DNA"/>
</dbReference>
<evidence type="ECO:0000256" key="3">
    <source>
        <dbReference type="ARBA" id="ARBA00022989"/>
    </source>
</evidence>
<sequence length="245" mass="26862">MLKALADLERHMLLDPSVGGAKGIPDLVTQVNRLLHNNDPRWAQMPDDPQYVGGLLFTYMMSNPIPGALKEFVDTDERIANLVFYYKDHQGETIRRAIHSAKQWIADNEGRVEGLSIRLAGGTIGVIAAQNEAAFETNLWVLPLVFLLIFLFVTFFYSSLMAGVMMFGAMLFATTLTYGYMGLAAMGINSNTVPIIAVGVGIGIDYSIYMMDRIRAEMVAARTSPLRCAAPSTPRAWPSASPPSP</sequence>
<dbReference type="Pfam" id="PF03176">
    <property type="entry name" value="MMPL"/>
    <property type="match status" value="1"/>
</dbReference>
<feature type="transmembrane region" description="Helical" evidence="5">
    <location>
        <begin position="139"/>
        <end position="157"/>
    </location>
</feature>
<protein>
    <submittedName>
        <fullName evidence="7">MMPL family transporter</fullName>
    </submittedName>
</protein>
<keyword evidence="2 5" id="KW-0812">Transmembrane</keyword>
<reference evidence="8" key="1">
    <citation type="journal article" date="2019" name="Int. J. Syst. Evol. Microbiol.">
        <title>The Global Catalogue of Microorganisms (GCM) 10K type strain sequencing project: providing services to taxonomists for standard genome sequencing and annotation.</title>
        <authorList>
            <consortium name="The Broad Institute Genomics Platform"/>
            <consortium name="The Broad Institute Genome Sequencing Center for Infectious Disease"/>
            <person name="Wu L."/>
            <person name="Ma J."/>
        </authorList>
    </citation>
    <scope>NUCLEOTIDE SEQUENCE [LARGE SCALE GENOMIC DNA]</scope>
    <source>
        <strain evidence="8">NBRC 111756</strain>
    </source>
</reference>
<dbReference type="RefSeq" id="WP_379912708.1">
    <property type="nucleotide sequence ID" value="NZ_JBHSWE010000001.1"/>
</dbReference>
<dbReference type="SUPFAM" id="SSF82866">
    <property type="entry name" value="Multidrug efflux transporter AcrB transmembrane domain"/>
    <property type="match status" value="1"/>
</dbReference>
<evidence type="ECO:0000259" key="6">
    <source>
        <dbReference type="Pfam" id="PF03176"/>
    </source>
</evidence>
<evidence type="ECO:0000256" key="4">
    <source>
        <dbReference type="ARBA" id="ARBA00023136"/>
    </source>
</evidence>
<keyword evidence="3 5" id="KW-1133">Transmembrane helix</keyword>
<evidence type="ECO:0000313" key="8">
    <source>
        <dbReference type="Proteomes" id="UP001596422"/>
    </source>
</evidence>
<accession>A0ABW2A924</accession>
<evidence type="ECO:0000313" key="7">
    <source>
        <dbReference type="EMBL" id="MFC6673926.1"/>
    </source>
</evidence>
<comment type="subcellular location">
    <subcellularLocation>
        <location evidence="1">Membrane</location>
        <topology evidence="1">Multi-pass membrane protein</topology>
    </subcellularLocation>
</comment>
<evidence type="ECO:0000256" key="5">
    <source>
        <dbReference type="SAM" id="Phobius"/>
    </source>
</evidence>